<dbReference type="Proteomes" id="UP000708208">
    <property type="component" value="Unassembled WGS sequence"/>
</dbReference>
<feature type="transmembrane region" description="Helical" evidence="5">
    <location>
        <begin position="167"/>
        <end position="191"/>
    </location>
</feature>
<feature type="transmembrane region" description="Helical" evidence="5">
    <location>
        <begin position="133"/>
        <end position="155"/>
    </location>
</feature>
<sequence length="206" mass="22184">MFLMVKVPKEEKPVENRKEAANSSSHSLDRKGQKMKKLILITLASILVGVIQAMEGNAFQYLPTFTHYSEVQMSEVEGANIMSAFTIAYTLGRLAGIFVSLKIIPQILICVNILFVFASSVVLLIAGNGSDTHSTMLVGSILLGIGFSTGIPSVFDYLKIHLEITNVVGAILMVAGMGISSIFPLIVGGFIEETPAVIVYLNFASI</sequence>
<feature type="compositionally biased region" description="Basic and acidic residues" evidence="4">
    <location>
        <begin position="10"/>
        <end position="20"/>
    </location>
</feature>
<evidence type="ECO:0000256" key="1">
    <source>
        <dbReference type="ARBA" id="ARBA00022692"/>
    </source>
</evidence>
<feature type="non-terminal residue" evidence="6">
    <location>
        <position position="206"/>
    </location>
</feature>
<gene>
    <name evidence="6" type="ORF">AFUS01_LOCUS36239</name>
</gene>
<feature type="transmembrane region" description="Helical" evidence="5">
    <location>
        <begin position="107"/>
        <end position="127"/>
    </location>
</feature>
<dbReference type="EMBL" id="CAJVCH010538841">
    <property type="protein sequence ID" value="CAG7826171.1"/>
    <property type="molecule type" value="Genomic_DNA"/>
</dbReference>
<evidence type="ECO:0000313" key="6">
    <source>
        <dbReference type="EMBL" id="CAG7826171.1"/>
    </source>
</evidence>
<feature type="region of interest" description="Disordered" evidence="4">
    <location>
        <begin position="10"/>
        <end position="29"/>
    </location>
</feature>
<evidence type="ECO:0000256" key="4">
    <source>
        <dbReference type="SAM" id="MobiDB-lite"/>
    </source>
</evidence>
<dbReference type="AlphaFoldDB" id="A0A8J2L2A8"/>
<dbReference type="PANTHER" id="PTHR23121:SF9">
    <property type="entry name" value="SODIUM-DEPENDENT GLUCOSE TRANSPORTER 1"/>
    <property type="match status" value="1"/>
</dbReference>
<reference evidence="6" key="1">
    <citation type="submission" date="2021-06" db="EMBL/GenBank/DDBJ databases">
        <authorList>
            <person name="Hodson N. C."/>
            <person name="Mongue J. A."/>
            <person name="Jaron S. K."/>
        </authorList>
    </citation>
    <scope>NUCLEOTIDE SEQUENCE</scope>
</reference>
<keyword evidence="2 5" id="KW-1133">Transmembrane helix</keyword>
<evidence type="ECO:0000256" key="5">
    <source>
        <dbReference type="SAM" id="Phobius"/>
    </source>
</evidence>
<evidence type="ECO:0000256" key="2">
    <source>
        <dbReference type="ARBA" id="ARBA00022989"/>
    </source>
</evidence>
<keyword evidence="1 5" id="KW-0812">Transmembrane</keyword>
<comment type="caution">
    <text evidence="6">The sequence shown here is derived from an EMBL/GenBank/DDBJ whole genome shotgun (WGS) entry which is preliminary data.</text>
</comment>
<protein>
    <submittedName>
        <fullName evidence="6">Uncharacterized protein</fullName>
    </submittedName>
</protein>
<name>A0A8J2L2A8_9HEXA</name>
<keyword evidence="7" id="KW-1185">Reference proteome</keyword>
<organism evidence="6 7">
    <name type="scientific">Allacma fusca</name>
    <dbReference type="NCBI Taxonomy" id="39272"/>
    <lineage>
        <taxon>Eukaryota</taxon>
        <taxon>Metazoa</taxon>
        <taxon>Ecdysozoa</taxon>
        <taxon>Arthropoda</taxon>
        <taxon>Hexapoda</taxon>
        <taxon>Collembola</taxon>
        <taxon>Symphypleona</taxon>
        <taxon>Sminthuridae</taxon>
        <taxon>Allacma</taxon>
    </lineage>
</organism>
<accession>A0A8J2L2A8</accession>
<keyword evidence="3 5" id="KW-0472">Membrane</keyword>
<feature type="transmembrane region" description="Helical" evidence="5">
    <location>
        <begin position="79"/>
        <end position="100"/>
    </location>
</feature>
<dbReference type="OrthoDB" id="6512734at2759"/>
<dbReference type="PANTHER" id="PTHR23121">
    <property type="entry name" value="SODIUM-DEPENDENT GLUCOSE TRANSPORTER 1"/>
    <property type="match status" value="1"/>
</dbReference>
<evidence type="ECO:0000313" key="7">
    <source>
        <dbReference type="Proteomes" id="UP000708208"/>
    </source>
</evidence>
<evidence type="ECO:0000256" key="3">
    <source>
        <dbReference type="ARBA" id="ARBA00023136"/>
    </source>
</evidence>
<proteinExistence type="predicted"/>
<feature type="transmembrane region" description="Helical" evidence="5">
    <location>
        <begin position="38"/>
        <end position="59"/>
    </location>
</feature>